<dbReference type="EMBL" id="BKCP01008293">
    <property type="protein sequence ID" value="GER48835.1"/>
    <property type="molecule type" value="Genomic_DNA"/>
</dbReference>
<comment type="subcellular location">
    <subcellularLocation>
        <location evidence="1">Cell membrane</location>
        <topology evidence="1">Peripheral membrane protein</topology>
        <orientation evidence="1">Cytoplasmic side</orientation>
    </subcellularLocation>
</comment>
<dbReference type="PANTHER" id="PTHR31083:SF6">
    <property type="entry name" value="PROTEIN SOSEKI 3"/>
    <property type="match status" value="1"/>
</dbReference>
<dbReference type="GO" id="GO:0051258">
    <property type="term" value="P:protein polymerization"/>
    <property type="evidence" value="ECO:0007669"/>
    <property type="project" value="UniProtKB-ARBA"/>
</dbReference>
<organism evidence="11 12">
    <name type="scientific">Striga asiatica</name>
    <name type="common">Asiatic witchweed</name>
    <name type="synonym">Buchnera asiatica</name>
    <dbReference type="NCBI Taxonomy" id="4170"/>
    <lineage>
        <taxon>Eukaryota</taxon>
        <taxon>Viridiplantae</taxon>
        <taxon>Streptophyta</taxon>
        <taxon>Embryophyta</taxon>
        <taxon>Tracheophyta</taxon>
        <taxon>Spermatophyta</taxon>
        <taxon>Magnoliopsida</taxon>
        <taxon>eudicotyledons</taxon>
        <taxon>Gunneridae</taxon>
        <taxon>Pentapetalae</taxon>
        <taxon>asterids</taxon>
        <taxon>lamiids</taxon>
        <taxon>Lamiales</taxon>
        <taxon>Orobanchaceae</taxon>
        <taxon>Buchnereae</taxon>
        <taxon>Striga</taxon>
    </lineage>
</organism>
<keyword evidence="3" id="KW-1003">Cell membrane</keyword>
<evidence type="ECO:0000256" key="6">
    <source>
        <dbReference type="ARBA" id="ARBA00023306"/>
    </source>
</evidence>
<comment type="subunit">
    <text evidence="8">Homodimer. Forms long polymer filaments with other SOKs proteins polymers (e.g. SOK1, SOK2, SOK3 and SOK4) crucial for polar localization and biological activity. Binds to ANGUSTIFOLIA (AN).</text>
</comment>
<sequence>MEARMKKYRQVSPERAKVWTEKSPKYHYNNPHYNQQQQQQQLQSNRKVPVVYYLCRNRQLEHPHFMEVPLSSSDGLYLRDVIERLNALRGRGMASLYSWSCKRSYKNGFVWHDLCNDDLILPAHGNEYVLKGSELFDESNPGNFSPAAEIVTLRNQKALPEPPLSSRSQDESSSSSSLNPKTSQEDESSPWNNSLSLAEYKVYKNDGLSDAATQTDDNSATCTRGVSTEDENNNINNNNNNNNNNQAKTNSEIFVSPPQSTSSATSSSGRTDTLESLIRADAKKLNSFRILEEEDFRDPPSKLKASNMIMQLISCGSISVKDHNSFGIIPTYRPRFSHSKFPSPLFSSSLMLGGADCLAQNPHRVGMEDKEYFSGSLVEMSMVREGVPHLKRSSSFNADKSSEKFGSTGDNKDEGSSTRTKCIPLSIKSSLSKQPRCESMRSPLSTGPRISSDRAESSRTTTPGTSNGGSKRMTEPLPLNKQSQDSDSASCHVESVIKIEES</sequence>
<evidence type="ECO:0000313" key="11">
    <source>
        <dbReference type="EMBL" id="GER48835.1"/>
    </source>
</evidence>
<keyword evidence="12" id="KW-1185">Reference proteome</keyword>
<evidence type="ECO:0000256" key="9">
    <source>
        <dbReference type="SAM" id="MobiDB-lite"/>
    </source>
</evidence>
<keyword evidence="5" id="KW-0472">Membrane</keyword>
<reference evidence="12" key="1">
    <citation type="journal article" date="2019" name="Curr. Biol.">
        <title>Genome Sequence of Striga asiatica Provides Insight into the Evolution of Plant Parasitism.</title>
        <authorList>
            <person name="Yoshida S."/>
            <person name="Kim S."/>
            <person name="Wafula E.K."/>
            <person name="Tanskanen J."/>
            <person name="Kim Y.M."/>
            <person name="Honaas L."/>
            <person name="Yang Z."/>
            <person name="Spallek T."/>
            <person name="Conn C.E."/>
            <person name="Ichihashi Y."/>
            <person name="Cheong K."/>
            <person name="Cui S."/>
            <person name="Der J.P."/>
            <person name="Gundlach H."/>
            <person name="Jiao Y."/>
            <person name="Hori C."/>
            <person name="Ishida J.K."/>
            <person name="Kasahara H."/>
            <person name="Kiba T."/>
            <person name="Kim M.S."/>
            <person name="Koo N."/>
            <person name="Laohavisit A."/>
            <person name="Lee Y.H."/>
            <person name="Lumba S."/>
            <person name="McCourt P."/>
            <person name="Mortimer J.C."/>
            <person name="Mutuku J.M."/>
            <person name="Nomura T."/>
            <person name="Sasaki-Sekimoto Y."/>
            <person name="Seto Y."/>
            <person name="Wang Y."/>
            <person name="Wakatake T."/>
            <person name="Sakakibara H."/>
            <person name="Demura T."/>
            <person name="Yamaguchi S."/>
            <person name="Yoneyama K."/>
            <person name="Manabe R.I."/>
            <person name="Nelson D.C."/>
            <person name="Schulman A.H."/>
            <person name="Timko M.P."/>
            <person name="dePamphilis C.W."/>
            <person name="Choi D."/>
            <person name="Shirasu K."/>
        </authorList>
    </citation>
    <scope>NUCLEOTIDE SEQUENCE [LARGE SCALE GENOMIC DNA]</scope>
    <source>
        <strain evidence="12">cv. UVA1</strain>
    </source>
</reference>
<accession>A0A5A7QU37</accession>
<proteinExistence type="inferred from homology"/>
<feature type="compositionally biased region" description="Polar residues" evidence="9">
    <location>
        <begin position="211"/>
        <end position="226"/>
    </location>
</feature>
<feature type="compositionally biased region" description="Polar residues" evidence="9">
    <location>
        <begin position="480"/>
        <end position="489"/>
    </location>
</feature>
<dbReference type="Proteomes" id="UP000325081">
    <property type="component" value="Unassembled WGS sequence"/>
</dbReference>
<comment type="caution">
    <text evidence="11">The sequence shown here is derived from an EMBL/GenBank/DDBJ whole genome shotgun (WGS) entry which is preliminary data.</text>
</comment>
<evidence type="ECO:0000256" key="8">
    <source>
        <dbReference type="ARBA" id="ARBA00046534"/>
    </source>
</evidence>
<feature type="region of interest" description="Disordered" evidence="9">
    <location>
        <begin position="393"/>
        <end position="502"/>
    </location>
</feature>
<evidence type="ECO:0000256" key="2">
    <source>
        <dbReference type="ARBA" id="ARBA00022473"/>
    </source>
</evidence>
<evidence type="ECO:0000313" key="12">
    <source>
        <dbReference type="Proteomes" id="UP000325081"/>
    </source>
</evidence>
<feature type="domain" description="SOSEKI DIX-like" evidence="10">
    <location>
        <begin position="48"/>
        <end position="136"/>
    </location>
</feature>
<feature type="compositionally biased region" description="Low complexity" evidence="9">
    <location>
        <begin position="256"/>
        <end position="268"/>
    </location>
</feature>
<feature type="region of interest" description="Disordered" evidence="9">
    <location>
        <begin position="159"/>
        <end position="193"/>
    </location>
</feature>
<dbReference type="InterPro" id="IPR048351">
    <property type="entry name" value="SOK_DIX"/>
</dbReference>
<dbReference type="GO" id="GO:0051302">
    <property type="term" value="P:regulation of cell division"/>
    <property type="evidence" value="ECO:0007669"/>
    <property type="project" value="UniProtKB-ARBA"/>
</dbReference>
<dbReference type="PIRSF" id="PIRSF031043">
    <property type="entry name" value="UCP031043"/>
    <property type="match status" value="1"/>
</dbReference>
<comment type="similarity">
    <text evidence="7">Belongs to the SOSEKI family.</text>
</comment>
<dbReference type="Pfam" id="PF06136">
    <property type="entry name" value="SOK"/>
    <property type="match status" value="1"/>
</dbReference>
<keyword evidence="4" id="KW-0132">Cell division</keyword>
<dbReference type="AlphaFoldDB" id="A0A5A7QU37"/>
<feature type="compositionally biased region" description="Polar residues" evidence="9">
    <location>
        <begin position="458"/>
        <end position="469"/>
    </location>
</feature>
<feature type="compositionally biased region" description="Low complexity" evidence="9">
    <location>
        <begin position="233"/>
        <end position="245"/>
    </location>
</feature>
<dbReference type="GO" id="GO:2000067">
    <property type="term" value="P:regulation of root morphogenesis"/>
    <property type="evidence" value="ECO:0007669"/>
    <property type="project" value="UniProtKB-ARBA"/>
</dbReference>
<dbReference type="GO" id="GO:0090708">
    <property type="term" value="P:specification of plant organ axis polarity"/>
    <property type="evidence" value="ECO:0007669"/>
    <property type="project" value="UniProtKB-ARBA"/>
</dbReference>
<dbReference type="InterPro" id="IPR021182">
    <property type="entry name" value="SOK_magnoliopsida"/>
</dbReference>
<dbReference type="OrthoDB" id="1280899at2759"/>
<dbReference type="GO" id="GO:0051301">
    <property type="term" value="P:cell division"/>
    <property type="evidence" value="ECO:0007669"/>
    <property type="project" value="UniProtKB-KW"/>
</dbReference>
<evidence type="ECO:0000256" key="7">
    <source>
        <dbReference type="ARBA" id="ARBA00024211"/>
    </source>
</evidence>
<evidence type="ECO:0000256" key="1">
    <source>
        <dbReference type="ARBA" id="ARBA00004413"/>
    </source>
</evidence>
<evidence type="ECO:0000256" key="4">
    <source>
        <dbReference type="ARBA" id="ARBA00022618"/>
    </source>
</evidence>
<evidence type="ECO:0000256" key="5">
    <source>
        <dbReference type="ARBA" id="ARBA00023136"/>
    </source>
</evidence>
<protein>
    <recommendedName>
        <fullName evidence="10">SOSEKI DIX-like domain-containing protein</fullName>
    </recommendedName>
</protein>
<evidence type="ECO:0000259" key="10">
    <source>
        <dbReference type="Pfam" id="PF06136"/>
    </source>
</evidence>
<name>A0A5A7QU37_STRAF</name>
<keyword evidence="2" id="KW-0217">Developmental protein</keyword>
<feature type="region of interest" description="Disordered" evidence="9">
    <location>
        <begin position="209"/>
        <end position="272"/>
    </location>
</feature>
<dbReference type="InterPro" id="IPR010369">
    <property type="entry name" value="SOK"/>
</dbReference>
<gene>
    <name evidence="11" type="ORF">STAS_26026</name>
</gene>
<evidence type="ECO:0000256" key="3">
    <source>
        <dbReference type="ARBA" id="ARBA00022475"/>
    </source>
</evidence>
<feature type="compositionally biased region" description="Polar residues" evidence="9">
    <location>
        <begin position="393"/>
        <end position="409"/>
    </location>
</feature>
<dbReference type="GO" id="GO:0005886">
    <property type="term" value="C:plasma membrane"/>
    <property type="evidence" value="ECO:0007669"/>
    <property type="project" value="UniProtKB-SubCell"/>
</dbReference>
<keyword evidence="6" id="KW-0131">Cell cycle</keyword>
<feature type="compositionally biased region" description="Low complexity" evidence="9">
    <location>
        <begin position="165"/>
        <end position="182"/>
    </location>
</feature>
<dbReference type="PANTHER" id="PTHR31083">
    <property type="entry name" value="UPSTREAM OF FLC PROTEIN (DUF966)"/>
    <property type="match status" value="1"/>
</dbReference>